<dbReference type="Gene3D" id="3.40.50.1000">
    <property type="entry name" value="HAD superfamily/HAD-like"/>
    <property type="match status" value="2"/>
</dbReference>
<evidence type="ECO:0000313" key="2">
    <source>
        <dbReference type="Proteomes" id="UP000014809"/>
    </source>
</evidence>
<protein>
    <recommendedName>
        <fullName evidence="3">Hydrolase</fullName>
    </recommendedName>
</protein>
<proteinExistence type="predicted"/>
<evidence type="ECO:0000313" key="1">
    <source>
        <dbReference type="EMBL" id="AGP30677.1"/>
    </source>
</evidence>
<dbReference type="GO" id="GO:0005737">
    <property type="term" value="C:cytoplasm"/>
    <property type="evidence" value="ECO:0007669"/>
    <property type="project" value="TreeGrafter"/>
</dbReference>
<sequence>MSSTPPTGSANWTSDLSMTPLAQLDTVPHPILDSYDALLVDLDGTVFRGGRAVAGAFEGLSGRRSVYVTNNASRSPAAVAEHLTSLGFAVSAGEVLTSAQAACTLAAQLVGTSSRPTQPTAYVVGTASFRELATDAGFRVVDSADDNPDVVLQGHSPDNNWAALSEAALAVRAGALYVASNLDTTLPTERGLLIGNGSMVAAVVSATGVTPHSAGKPQPAMFTVAADNVGSQRPLAVGDRLDTDIAGGIAAGMDTLCVLTGVSGHQDILHTTFRPTWIAANLRDQVSGWTAVGDGDRVTVTSGETGEVDVMAAAALAAAAPLVWAADDEGRAVTVVPSDGDTLAATALGAWR</sequence>
<dbReference type="Proteomes" id="UP000014809">
    <property type="component" value="Chromosome"/>
</dbReference>
<accession>S4XC27</accession>
<dbReference type="EMBL" id="CP003696">
    <property type="protein sequence ID" value="AGP30677.1"/>
    <property type="molecule type" value="Genomic_DNA"/>
</dbReference>
<dbReference type="PANTHER" id="PTHR19288">
    <property type="entry name" value="4-NITROPHENYLPHOSPHATASE-RELATED"/>
    <property type="match status" value="1"/>
</dbReference>
<dbReference type="HOGENOM" id="CLU_043473_1_0_11"/>
<reference evidence="1 2" key="1">
    <citation type="submission" date="2012-06" db="EMBL/GenBank/DDBJ databases">
        <title>Complete genome sequence of Corynebacterium terpenotabidum Y-11 (=DSM 44721).</title>
        <authorList>
            <person name="Ruckert C."/>
            <person name="Albersmeier A."/>
            <person name="Al-Dilaimi A."/>
            <person name="Szczepanowski R."/>
            <person name="Kalinowski J."/>
        </authorList>
    </citation>
    <scope>NUCLEOTIDE SEQUENCE [LARGE SCALE GENOMIC DNA]</scope>
    <source>
        <strain evidence="1 2">Y-11</strain>
    </source>
</reference>
<dbReference type="AlphaFoldDB" id="S4XC27"/>
<dbReference type="Pfam" id="PF13242">
    <property type="entry name" value="Hydrolase_like"/>
    <property type="match status" value="1"/>
</dbReference>
<name>S4XC27_9CORY</name>
<dbReference type="KEGG" id="cter:A606_05140"/>
<dbReference type="PATRIC" id="fig|1200352.3.peg.1040"/>
<dbReference type="SUPFAM" id="SSF56784">
    <property type="entry name" value="HAD-like"/>
    <property type="match status" value="1"/>
</dbReference>
<dbReference type="GO" id="GO:0016791">
    <property type="term" value="F:phosphatase activity"/>
    <property type="evidence" value="ECO:0007669"/>
    <property type="project" value="TreeGrafter"/>
</dbReference>
<dbReference type="InterPro" id="IPR036412">
    <property type="entry name" value="HAD-like_sf"/>
</dbReference>
<dbReference type="eggNOG" id="COG0647">
    <property type="taxonomic scope" value="Bacteria"/>
</dbReference>
<dbReference type="NCBIfam" id="TIGR01460">
    <property type="entry name" value="HAD-SF-IIA"/>
    <property type="match status" value="1"/>
</dbReference>
<dbReference type="STRING" id="1200352.A606_05140"/>
<organism evidence="1 2">
    <name type="scientific">Corynebacterium terpenotabidum Y-11</name>
    <dbReference type="NCBI Taxonomy" id="1200352"/>
    <lineage>
        <taxon>Bacteria</taxon>
        <taxon>Bacillati</taxon>
        <taxon>Actinomycetota</taxon>
        <taxon>Actinomycetes</taxon>
        <taxon>Mycobacteriales</taxon>
        <taxon>Corynebacteriaceae</taxon>
        <taxon>Corynebacterium</taxon>
    </lineage>
</organism>
<keyword evidence="2" id="KW-1185">Reference proteome</keyword>
<dbReference type="InterPro" id="IPR023214">
    <property type="entry name" value="HAD_sf"/>
</dbReference>
<dbReference type="InterPro" id="IPR006357">
    <property type="entry name" value="HAD-SF_hydro_IIA"/>
</dbReference>
<gene>
    <name evidence="1" type="ORF">A606_05140</name>
</gene>
<dbReference type="Pfam" id="PF13344">
    <property type="entry name" value="Hydrolase_6"/>
    <property type="match status" value="1"/>
</dbReference>
<evidence type="ECO:0008006" key="3">
    <source>
        <dbReference type="Google" id="ProtNLM"/>
    </source>
</evidence>
<dbReference type="PANTHER" id="PTHR19288:SF95">
    <property type="entry name" value="D-GLYCEROL 3-PHOSPHATE PHOSPHATASE"/>
    <property type="match status" value="1"/>
</dbReference>